<reference evidence="2 3" key="1">
    <citation type="submission" date="2024-02" db="EMBL/GenBank/DDBJ databases">
        <title>A chromosome-level genome assembly of Drosophila madeirensis, a fruit fly species endemic to Madeira island.</title>
        <authorList>
            <person name="Tomihara K."/>
            <person name="Llopart A."/>
            <person name="Yamamoto D."/>
        </authorList>
    </citation>
    <scope>NUCLEOTIDE SEQUENCE [LARGE SCALE GENOMIC DNA]</scope>
    <source>
        <strain evidence="2 3">RF1</strain>
    </source>
</reference>
<gene>
    <name evidence="2" type="ORF">DMAD_01524</name>
</gene>
<dbReference type="EMBL" id="AP029266">
    <property type="protein sequence ID" value="BFG01877.1"/>
    <property type="molecule type" value="Genomic_DNA"/>
</dbReference>
<organism evidence="2 3">
    <name type="scientific">Drosophila madeirensis</name>
    <name type="common">Fruit fly</name>
    <dbReference type="NCBI Taxonomy" id="30013"/>
    <lineage>
        <taxon>Eukaryota</taxon>
        <taxon>Metazoa</taxon>
        <taxon>Ecdysozoa</taxon>
        <taxon>Arthropoda</taxon>
        <taxon>Hexapoda</taxon>
        <taxon>Insecta</taxon>
        <taxon>Pterygota</taxon>
        <taxon>Neoptera</taxon>
        <taxon>Endopterygota</taxon>
        <taxon>Diptera</taxon>
        <taxon>Brachycera</taxon>
        <taxon>Muscomorpha</taxon>
        <taxon>Ephydroidea</taxon>
        <taxon>Drosophilidae</taxon>
        <taxon>Drosophila</taxon>
        <taxon>Sophophora</taxon>
    </lineage>
</organism>
<evidence type="ECO:0000313" key="3">
    <source>
        <dbReference type="Proteomes" id="UP001500889"/>
    </source>
</evidence>
<name>A0AAU9G049_DROMD</name>
<evidence type="ECO:0000313" key="2">
    <source>
        <dbReference type="EMBL" id="BFG01877.1"/>
    </source>
</evidence>
<dbReference type="Proteomes" id="UP001500889">
    <property type="component" value="Chromosome A"/>
</dbReference>
<sequence length="344" mass="39021">MNNKGNKEITPKKLATVAANQKRAVESRGLRIPYQANLQRAESQQPESFRIPATNVVKTSKIYDHVKSKVETHWRGSNRRVVETFCYSSEVSLTRRPSTPKYNTNDCTARCNYPMSTAPSASSLDSMDPSDFKEEDWEEGDIEARLNSSLDDDNPSCSPRSVRSHRSITSIRTDSYPYSEEEQTTSQLSLGPTTSQWEVVASGGHDQQQMLEFLAKTHPYLLSSDAFQNFKRDLRNVFCGSSSSCPICPDLATTFDERLAMVLDRWAYDLFKLFFARKWPEKREEEQADEAAEGKQLVELMAPTESFAHNRRQKATPALHALISAMVKRQAKPSPIYMITKSVR</sequence>
<feature type="region of interest" description="Disordered" evidence="1">
    <location>
        <begin position="117"/>
        <end position="191"/>
    </location>
</feature>
<accession>A0AAU9G049</accession>
<keyword evidence="3" id="KW-1185">Reference proteome</keyword>
<protein>
    <submittedName>
        <fullName evidence="2">Uncharacterized protein</fullName>
    </submittedName>
</protein>
<dbReference type="AlphaFoldDB" id="A0AAU9G049"/>
<feature type="compositionally biased region" description="Polar residues" evidence="1">
    <location>
        <begin position="155"/>
        <end position="173"/>
    </location>
</feature>
<proteinExistence type="predicted"/>
<evidence type="ECO:0000256" key="1">
    <source>
        <dbReference type="SAM" id="MobiDB-lite"/>
    </source>
</evidence>